<feature type="repeat" description="Lumazine-binding" evidence="10">
    <location>
        <begin position="1"/>
        <end position="73"/>
    </location>
</feature>
<evidence type="ECO:0000313" key="13">
    <source>
        <dbReference type="Proteomes" id="UP000187550"/>
    </source>
</evidence>
<comment type="pathway">
    <text evidence="3">Cofactor biosynthesis; riboflavin biosynthesis; riboflavin from 2-hydroxy-3-oxobutyl phosphate and 5-amino-6-(D-ribitylamino)uracil: step 2/2.</text>
</comment>
<keyword evidence="7" id="KW-0808">Transferase</keyword>
<evidence type="ECO:0000313" key="12">
    <source>
        <dbReference type="EMBL" id="SIT66142.1"/>
    </source>
</evidence>
<evidence type="ECO:0000256" key="5">
    <source>
        <dbReference type="ARBA" id="ARBA00013950"/>
    </source>
</evidence>
<evidence type="ECO:0000256" key="2">
    <source>
        <dbReference type="ARBA" id="ARBA00002803"/>
    </source>
</evidence>
<gene>
    <name evidence="12" type="ORF">SAMN05428946_0025</name>
</gene>
<evidence type="ECO:0000256" key="9">
    <source>
        <dbReference type="NCBIfam" id="TIGR00187"/>
    </source>
</evidence>
<evidence type="ECO:0000259" key="11">
    <source>
        <dbReference type="PROSITE" id="PS51177"/>
    </source>
</evidence>
<name>A0A1U7PKW1_9BACI</name>
<evidence type="ECO:0000256" key="10">
    <source>
        <dbReference type="PROSITE-ProRule" id="PRU00524"/>
    </source>
</evidence>
<dbReference type="InterPro" id="IPR023366">
    <property type="entry name" value="ATP_synth_asu-like_sf"/>
</dbReference>
<dbReference type="PANTHER" id="PTHR21098">
    <property type="entry name" value="RIBOFLAVIN SYNTHASE ALPHA CHAIN"/>
    <property type="match status" value="1"/>
</dbReference>
<dbReference type="GO" id="GO:0004746">
    <property type="term" value="F:riboflavin synthase activity"/>
    <property type="evidence" value="ECO:0007669"/>
    <property type="project" value="UniProtKB-UniRule"/>
</dbReference>
<dbReference type="NCBIfam" id="NF006767">
    <property type="entry name" value="PRK09289.1"/>
    <property type="match status" value="1"/>
</dbReference>
<sequence length="197" mass="21190">MTVEAEKILEDAHLGDSIAVNGVCVTISGFTRSGFTADLMPETVKSTALRQSKPGTRVNLERAMAAGGRFGGHLVSGHVDAVAEVKARRPEANALYLMLGIPPEFARYIVKKGSVALDGTSLTVFGAGEDSLTVSLIPHTQEMTVLAKKKPGDLVNLECDMMAKYTERLLVQGGRHEEMPHRQTSIGLELLRENGFA</sequence>
<dbReference type="InterPro" id="IPR017938">
    <property type="entry name" value="Riboflavin_synthase-like_b-brl"/>
</dbReference>
<dbReference type="SUPFAM" id="SSF63380">
    <property type="entry name" value="Riboflavin synthase domain-like"/>
    <property type="match status" value="2"/>
</dbReference>
<comment type="catalytic activity">
    <reaction evidence="1">
        <text>2 6,7-dimethyl-8-(1-D-ribityl)lumazine + H(+) = 5-amino-6-(D-ribitylamino)uracil + riboflavin</text>
        <dbReference type="Rhea" id="RHEA:20772"/>
        <dbReference type="ChEBI" id="CHEBI:15378"/>
        <dbReference type="ChEBI" id="CHEBI:15934"/>
        <dbReference type="ChEBI" id="CHEBI:57986"/>
        <dbReference type="ChEBI" id="CHEBI:58201"/>
        <dbReference type="EC" id="2.5.1.9"/>
    </reaction>
</comment>
<keyword evidence="13" id="KW-1185">Reference proteome</keyword>
<evidence type="ECO:0000256" key="6">
    <source>
        <dbReference type="ARBA" id="ARBA00022619"/>
    </source>
</evidence>
<dbReference type="STRING" id="550447.SAMN05428946_0025"/>
<dbReference type="Pfam" id="PF00677">
    <property type="entry name" value="Lum_binding"/>
    <property type="match status" value="2"/>
</dbReference>
<dbReference type="PANTHER" id="PTHR21098:SF12">
    <property type="entry name" value="RIBOFLAVIN SYNTHASE"/>
    <property type="match status" value="1"/>
</dbReference>
<evidence type="ECO:0000256" key="3">
    <source>
        <dbReference type="ARBA" id="ARBA00004887"/>
    </source>
</evidence>
<reference evidence="13" key="1">
    <citation type="submission" date="2017-01" db="EMBL/GenBank/DDBJ databases">
        <authorList>
            <person name="Varghese N."/>
            <person name="Submissions S."/>
        </authorList>
    </citation>
    <scope>NUCLEOTIDE SEQUENCE [LARGE SCALE GENOMIC DNA]</scope>
    <source>
        <strain evidence="13">MNA4</strain>
    </source>
</reference>
<dbReference type="Proteomes" id="UP000187550">
    <property type="component" value="Unassembled WGS sequence"/>
</dbReference>
<evidence type="ECO:0000256" key="7">
    <source>
        <dbReference type="ARBA" id="ARBA00022679"/>
    </source>
</evidence>
<comment type="function">
    <text evidence="2">Catalyzes the dismutation of two molecules of 6,7-dimethyl-8-ribityllumazine, resulting in the formation of riboflavin and 5-amino-6-(D-ribitylamino)uracil.</text>
</comment>
<accession>A0A1U7PKW1</accession>
<evidence type="ECO:0000256" key="8">
    <source>
        <dbReference type="ARBA" id="ARBA00022737"/>
    </source>
</evidence>
<dbReference type="EMBL" id="FTPL01000001">
    <property type="protein sequence ID" value="SIT66142.1"/>
    <property type="molecule type" value="Genomic_DNA"/>
</dbReference>
<feature type="domain" description="Lumazine-binding" evidence="11">
    <location>
        <begin position="74"/>
        <end position="170"/>
    </location>
</feature>
<dbReference type="FunFam" id="2.40.30.20:FF:000004">
    <property type="entry name" value="Riboflavin synthase, alpha subunit"/>
    <property type="match status" value="1"/>
</dbReference>
<feature type="domain" description="Lumazine-binding" evidence="11">
    <location>
        <begin position="1"/>
        <end position="73"/>
    </location>
</feature>
<protein>
    <recommendedName>
        <fullName evidence="5 9">Riboflavin synthase</fullName>
        <ecNumber evidence="4 9">2.5.1.9</ecNumber>
    </recommendedName>
</protein>
<keyword evidence="8" id="KW-0677">Repeat</keyword>
<evidence type="ECO:0000256" key="4">
    <source>
        <dbReference type="ARBA" id="ARBA00012827"/>
    </source>
</evidence>
<dbReference type="Gene3D" id="2.40.30.20">
    <property type="match status" value="2"/>
</dbReference>
<dbReference type="PIRSF" id="PIRSF000498">
    <property type="entry name" value="Riboflavin_syn_A"/>
    <property type="match status" value="1"/>
</dbReference>
<dbReference type="AlphaFoldDB" id="A0A1U7PKW1"/>
<feature type="repeat" description="Lumazine-binding" evidence="10">
    <location>
        <begin position="74"/>
        <end position="170"/>
    </location>
</feature>
<dbReference type="InterPro" id="IPR026017">
    <property type="entry name" value="Lumazine-bd_dom"/>
</dbReference>
<keyword evidence="6" id="KW-0686">Riboflavin biosynthesis</keyword>
<dbReference type="CDD" id="cd00402">
    <property type="entry name" value="Riboflavin_synthase_like"/>
    <property type="match status" value="1"/>
</dbReference>
<dbReference type="NCBIfam" id="TIGR00187">
    <property type="entry name" value="ribE"/>
    <property type="match status" value="1"/>
</dbReference>
<evidence type="ECO:0000256" key="1">
    <source>
        <dbReference type="ARBA" id="ARBA00000968"/>
    </source>
</evidence>
<organism evidence="12 13">
    <name type="scientific">Edaphobacillus lindanitolerans</name>
    <dbReference type="NCBI Taxonomy" id="550447"/>
    <lineage>
        <taxon>Bacteria</taxon>
        <taxon>Bacillati</taxon>
        <taxon>Bacillota</taxon>
        <taxon>Bacilli</taxon>
        <taxon>Bacillales</taxon>
        <taxon>Bacillaceae</taxon>
        <taxon>Edaphobacillus</taxon>
    </lineage>
</organism>
<proteinExistence type="predicted"/>
<dbReference type="EC" id="2.5.1.9" evidence="4 9"/>
<dbReference type="GO" id="GO:0009231">
    <property type="term" value="P:riboflavin biosynthetic process"/>
    <property type="evidence" value="ECO:0007669"/>
    <property type="project" value="UniProtKB-KW"/>
</dbReference>
<dbReference type="PROSITE" id="PS51177">
    <property type="entry name" value="LUMAZINE_BIND"/>
    <property type="match status" value="2"/>
</dbReference>
<dbReference type="InterPro" id="IPR001783">
    <property type="entry name" value="Lumazine-bd"/>
</dbReference>